<evidence type="ECO:0000313" key="9">
    <source>
        <dbReference type="Proteomes" id="UP001302126"/>
    </source>
</evidence>
<dbReference type="InterPro" id="IPR036513">
    <property type="entry name" value="STAS_dom_sf"/>
</dbReference>
<dbReference type="InterPro" id="IPR011547">
    <property type="entry name" value="SLC26A/SulP_dom"/>
</dbReference>
<proteinExistence type="predicted"/>
<evidence type="ECO:0000256" key="6">
    <source>
        <dbReference type="SAM" id="Phobius"/>
    </source>
</evidence>
<feature type="domain" description="STAS" evidence="7">
    <location>
        <begin position="499"/>
        <end position="657"/>
    </location>
</feature>
<feature type="transmembrane region" description="Helical" evidence="6">
    <location>
        <begin position="245"/>
        <end position="268"/>
    </location>
</feature>
<evidence type="ECO:0000259" key="7">
    <source>
        <dbReference type="PROSITE" id="PS50801"/>
    </source>
</evidence>
<dbReference type="GO" id="GO:0016020">
    <property type="term" value="C:membrane"/>
    <property type="evidence" value="ECO:0007669"/>
    <property type="project" value="UniProtKB-SubCell"/>
</dbReference>
<accession>A0AAN6WN61</accession>
<feature type="region of interest" description="Disordered" evidence="5">
    <location>
        <begin position="664"/>
        <end position="692"/>
    </location>
</feature>
<comment type="subcellular location">
    <subcellularLocation>
        <location evidence="1">Membrane</location>
        <topology evidence="1">Multi-pass membrane protein</topology>
    </subcellularLocation>
</comment>
<gene>
    <name evidence="8" type="ORF">QBC35DRAFT_115093</name>
</gene>
<feature type="transmembrane region" description="Helical" evidence="6">
    <location>
        <begin position="308"/>
        <end position="327"/>
    </location>
</feature>
<reference evidence="8" key="2">
    <citation type="submission" date="2023-05" db="EMBL/GenBank/DDBJ databases">
        <authorList>
            <consortium name="Lawrence Berkeley National Laboratory"/>
            <person name="Steindorff A."/>
            <person name="Hensen N."/>
            <person name="Bonometti L."/>
            <person name="Westerberg I."/>
            <person name="Brannstrom I.O."/>
            <person name="Guillou S."/>
            <person name="Cros-Aarteil S."/>
            <person name="Calhoun S."/>
            <person name="Haridas S."/>
            <person name="Kuo A."/>
            <person name="Mondo S."/>
            <person name="Pangilinan J."/>
            <person name="Riley R."/>
            <person name="Labutti K."/>
            <person name="Andreopoulos B."/>
            <person name="Lipzen A."/>
            <person name="Chen C."/>
            <person name="Yanf M."/>
            <person name="Daum C."/>
            <person name="Ng V."/>
            <person name="Clum A."/>
            <person name="Ohm R."/>
            <person name="Martin F."/>
            <person name="Silar P."/>
            <person name="Natvig D."/>
            <person name="Lalanne C."/>
            <person name="Gautier V."/>
            <person name="Ament-Velasquez S.L."/>
            <person name="Kruys A."/>
            <person name="Hutchinson M.I."/>
            <person name="Powell A.J."/>
            <person name="Barry K."/>
            <person name="Miller A.N."/>
            <person name="Grigoriev I.V."/>
            <person name="Debuchy R."/>
            <person name="Gladieux P."/>
            <person name="Thoren M.H."/>
            <person name="Johannesson H."/>
        </authorList>
    </citation>
    <scope>NUCLEOTIDE SEQUENCE</scope>
    <source>
        <strain evidence="8">PSN309</strain>
    </source>
</reference>
<keyword evidence="2 6" id="KW-0812">Transmembrane</keyword>
<feature type="transmembrane region" description="Helical" evidence="6">
    <location>
        <begin position="55"/>
        <end position="73"/>
    </location>
</feature>
<keyword evidence="4 6" id="KW-0472">Membrane</keyword>
<dbReference type="PROSITE" id="PS50801">
    <property type="entry name" value="STAS"/>
    <property type="match status" value="1"/>
</dbReference>
<feature type="transmembrane region" description="Helical" evidence="6">
    <location>
        <begin position="139"/>
        <end position="159"/>
    </location>
</feature>
<evidence type="ECO:0000256" key="4">
    <source>
        <dbReference type="ARBA" id="ARBA00023136"/>
    </source>
</evidence>
<dbReference type="SUPFAM" id="SSF52091">
    <property type="entry name" value="SpoIIaa-like"/>
    <property type="match status" value="1"/>
</dbReference>
<keyword evidence="9" id="KW-1185">Reference proteome</keyword>
<dbReference type="Pfam" id="PF00916">
    <property type="entry name" value="Sulfate_transp"/>
    <property type="match status" value="1"/>
</dbReference>
<evidence type="ECO:0000256" key="2">
    <source>
        <dbReference type="ARBA" id="ARBA00022692"/>
    </source>
</evidence>
<dbReference type="EMBL" id="MU864556">
    <property type="protein sequence ID" value="KAK4183342.1"/>
    <property type="molecule type" value="Genomic_DNA"/>
</dbReference>
<evidence type="ECO:0000256" key="5">
    <source>
        <dbReference type="SAM" id="MobiDB-lite"/>
    </source>
</evidence>
<dbReference type="NCBIfam" id="TIGR00815">
    <property type="entry name" value="sulP"/>
    <property type="match status" value="1"/>
</dbReference>
<dbReference type="GO" id="GO:0055085">
    <property type="term" value="P:transmembrane transport"/>
    <property type="evidence" value="ECO:0007669"/>
    <property type="project" value="InterPro"/>
</dbReference>
<dbReference type="Gene3D" id="3.30.750.24">
    <property type="entry name" value="STAS domain"/>
    <property type="match status" value="1"/>
</dbReference>
<dbReference type="Proteomes" id="UP001302126">
    <property type="component" value="Unassembled WGS sequence"/>
</dbReference>
<feature type="transmembrane region" description="Helical" evidence="6">
    <location>
        <begin position="339"/>
        <end position="356"/>
    </location>
</feature>
<evidence type="ECO:0000256" key="3">
    <source>
        <dbReference type="ARBA" id="ARBA00022989"/>
    </source>
</evidence>
<dbReference type="PANTHER" id="PTHR11814">
    <property type="entry name" value="SULFATE TRANSPORTER"/>
    <property type="match status" value="1"/>
</dbReference>
<feature type="transmembrane region" description="Helical" evidence="6">
    <location>
        <begin position="166"/>
        <end position="184"/>
    </location>
</feature>
<feature type="transmembrane region" description="Helical" evidence="6">
    <location>
        <begin position="438"/>
        <end position="465"/>
    </location>
</feature>
<comment type="caution">
    <text evidence="8">The sequence shown here is derived from an EMBL/GenBank/DDBJ whole genome shotgun (WGS) entry which is preliminary data.</text>
</comment>
<evidence type="ECO:0000313" key="8">
    <source>
        <dbReference type="EMBL" id="KAK4183342.1"/>
    </source>
</evidence>
<feature type="transmembrane region" description="Helical" evidence="6">
    <location>
        <begin position="406"/>
        <end position="426"/>
    </location>
</feature>
<protein>
    <submittedName>
        <fullName evidence="8">Sulfate transporter family-domain-containing protein</fullName>
    </submittedName>
</protein>
<evidence type="ECO:0000256" key="1">
    <source>
        <dbReference type="ARBA" id="ARBA00004141"/>
    </source>
</evidence>
<feature type="transmembrane region" description="Helical" evidence="6">
    <location>
        <begin position="214"/>
        <end position="233"/>
    </location>
</feature>
<name>A0AAN6WN61_9PEZI</name>
<sequence length="692" mass="75860">MSKYLDKAKSSLRNDVTWNRIGRLTAKGARALPSASAEYVVEKFPIIGWLPRYNWRWLLNDFIAGLTVGLMMIPQGLSYAKIATIPVQYGLMSAWAPSAIYAFMGTTKDLSTGPTSLISLLTAEIIESLHGESYSPSEIASAVALMMGIYGMVIGFLKLGFLLEFISLPILSGFISAVAITIILNQMDSLLGEPNVGDGTATQIRDIFQQLPEANGYACAIGFTGIFLLTVLDQAGKRWGRKNKIIWFLSITRAFLALVIFTGVGYAVNHKRHPDDFLFGVAKVQANGQEHPRVPSADLLSKVASRSIAVFIGSAVEHTAIARAFAVRNNYVTDQSQELTFYGIANVFNSFFHAMGVGGAMSRTAVNSACNVKSPLSGFVTTAVVLVSIYELVGTLYWIPKATLAAIIITAVWPLISSPTVFYGYWKTSLADFISSMIAFWVSLFVSTEMGIAAAVGFNIVYVILRQVFARVVSLPESHTQSPDLPLAAPTGSFSLPSDVRVFKFSDSLFFPNAYHAKHAIIDTVKTMHAPIYNGTAGPEIERNWSVTGERRIRKLRQRAGISESSDLPPIGLIVVDFGRTNHVDVTACTHMEAMVQEIRMYGGRAVEIRFANMSSYVRERFARAGWMLVDGDQEAGVEEENVTRVFEGVGDAVLAPRRMTLRRGTEASEFSSGDSTSKGREKVRYREKEDV</sequence>
<dbReference type="AlphaFoldDB" id="A0AAN6WN61"/>
<feature type="transmembrane region" description="Helical" evidence="6">
    <location>
        <begin position="376"/>
        <end position="399"/>
    </location>
</feature>
<reference evidence="8" key="1">
    <citation type="journal article" date="2023" name="Mol. Phylogenet. Evol.">
        <title>Genome-scale phylogeny and comparative genomics of the fungal order Sordariales.</title>
        <authorList>
            <person name="Hensen N."/>
            <person name="Bonometti L."/>
            <person name="Westerberg I."/>
            <person name="Brannstrom I.O."/>
            <person name="Guillou S."/>
            <person name="Cros-Aarteil S."/>
            <person name="Calhoun S."/>
            <person name="Haridas S."/>
            <person name="Kuo A."/>
            <person name="Mondo S."/>
            <person name="Pangilinan J."/>
            <person name="Riley R."/>
            <person name="LaButti K."/>
            <person name="Andreopoulos B."/>
            <person name="Lipzen A."/>
            <person name="Chen C."/>
            <person name="Yan M."/>
            <person name="Daum C."/>
            <person name="Ng V."/>
            <person name="Clum A."/>
            <person name="Steindorff A."/>
            <person name="Ohm R.A."/>
            <person name="Martin F."/>
            <person name="Silar P."/>
            <person name="Natvig D.O."/>
            <person name="Lalanne C."/>
            <person name="Gautier V."/>
            <person name="Ament-Velasquez S.L."/>
            <person name="Kruys A."/>
            <person name="Hutchinson M.I."/>
            <person name="Powell A.J."/>
            <person name="Barry K."/>
            <person name="Miller A.N."/>
            <person name="Grigoriev I.V."/>
            <person name="Debuchy R."/>
            <person name="Gladieux P."/>
            <person name="Hiltunen Thoren M."/>
            <person name="Johannesson H."/>
        </authorList>
    </citation>
    <scope>NUCLEOTIDE SEQUENCE</scope>
    <source>
        <strain evidence="8">PSN309</strain>
    </source>
</reference>
<feature type="compositionally biased region" description="Basic and acidic residues" evidence="5">
    <location>
        <begin position="678"/>
        <end position="692"/>
    </location>
</feature>
<dbReference type="InterPro" id="IPR001902">
    <property type="entry name" value="SLC26A/SulP_fam"/>
</dbReference>
<dbReference type="CDD" id="cd07042">
    <property type="entry name" value="STAS_SulP_like_sulfate_transporter"/>
    <property type="match status" value="1"/>
</dbReference>
<keyword evidence="3 6" id="KW-1133">Transmembrane helix</keyword>
<organism evidence="8 9">
    <name type="scientific">Podospora australis</name>
    <dbReference type="NCBI Taxonomy" id="1536484"/>
    <lineage>
        <taxon>Eukaryota</taxon>
        <taxon>Fungi</taxon>
        <taxon>Dikarya</taxon>
        <taxon>Ascomycota</taxon>
        <taxon>Pezizomycotina</taxon>
        <taxon>Sordariomycetes</taxon>
        <taxon>Sordariomycetidae</taxon>
        <taxon>Sordariales</taxon>
        <taxon>Podosporaceae</taxon>
        <taxon>Podospora</taxon>
    </lineage>
</organism>
<dbReference type="InterPro" id="IPR002645">
    <property type="entry name" value="STAS_dom"/>
</dbReference>